<dbReference type="GeneID" id="56077169"/>
<dbReference type="PANTHER" id="PTHR35809:SF1">
    <property type="entry name" value="ARCHAETIDYLSERINE DECARBOXYLASE PROENZYME-RELATED"/>
    <property type="match status" value="1"/>
</dbReference>
<dbReference type="OrthoDB" id="50255at2157"/>
<evidence type="ECO:0000313" key="12">
    <source>
        <dbReference type="EMBL" id="QLH76673.1"/>
    </source>
</evidence>
<evidence type="ECO:0000256" key="2">
    <source>
        <dbReference type="ARBA" id="ARBA00022516"/>
    </source>
</evidence>
<dbReference type="EMBL" id="CP058910">
    <property type="protein sequence ID" value="QLH76673.1"/>
    <property type="molecule type" value="Genomic_DNA"/>
</dbReference>
<evidence type="ECO:0000256" key="4">
    <source>
        <dbReference type="ARBA" id="ARBA00023098"/>
    </source>
</evidence>
<keyword evidence="7" id="KW-0594">Phospholipid biosynthesis</keyword>
<dbReference type="AlphaFoldDB" id="A0A7D5T496"/>
<dbReference type="Proteomes" id="UP000509667">
    <property type="component" value="Chromosome"/>
</dbReference>
<keyword evidence="3" id="KW-0210">Decarboxylase</keyword>
<evidence type="ECO:0000256" key="1">
    <source>
        <dbReference type="ARBA" id="ARBA00022475"/>
    </source>
</evidence>
<dbReference type="GO" id="GO:0008654">
    <property type="term" value="P:phospholipid biosynthetic process"/>
    <property type="evidence" value="ECO:0007669"/>
    <property type="project" value="UniProtKB-KW"/>
</dbReference>
<dbReference type="PANTHER" id="PTHR35809">
    <property type="entry name" value="ARCHAETIDYLSERINE DECARBOXYLASE PROENZYME-RELATED"/>
    <property type="match status" value="1"/>
</dbReference>
<name>A0A7D5T496_9EURY</name>
<keyword evidence="4" id="KW-0443">Lipid metabolism</keyword>
<keyword evidence="8" id="KW-0456">Lyase</keyword>
<keyword evidence="2" id="KW-0444">Lipid biosynthesis</keyword>
<dbReference type="GO" id="GO:0004609">
    <property type="term" value="F:phosphatidylserine decarboxylase activity"/>
    <property type="evidence" value="ECO:0007669"/>
    <property type="project" value="InterPro"/>
</dbReference>
<keyword evidence="5" id="KW-0472">Membrane</keyword>
<dbReference type="KEGG" id="hrr:HZS55_04860"/>
<evidence type="ECO:0000256" key="5">
    <source>
        <dbReference type="ARBA" id="ARBA00023136"/>
    </source>
</evidence>
<keyword evidence="9" id="KW-1208">Phospholipid metabolism</keyword>
<evidence type="ECO:0000256" key="8">
    <source>
        <dbReference type="ARBA" id="ARBA00023239"/>
    </source>
</evidence>
<evidence type="ECO:0000313" key="13">
    <source>
        <dbReference type="Proteomes" id="UP000509667"/>
    </source>
</evidence>
<dbReference type="Pfam" id="PF02666">
    <property type="entry name" value="PS_Dcarbxylase"/>
    <property type="match status" value="1"/>
</dbReference>
<dbReference type="InterPro" id="IPR003817">
    <property type="entry name" value="PS_Dcarbxylase"/>
</dbReference>
<sequence length="230" mass="24471">MSVANGSLRYALLAVVVGAVLFPFSRVASGACVVAAVGVIYFHRDPARVVPPQGVVAPADGKVTVIREEEDGLRLGIYMSGWDVHVNRAPMDGTVANVEHVPGANKLAFTKDAEENERLRFEFEDYTLEQIAGTFARRTYSYVDPGQAVARGQRIGHISFGSRFDMVFPPEYGPDDLTVDVGHRLYGGETVIAPQRSQVTSDAERAADAAGAEAVEEPTGDAAASSASSA</sequence>
<dbReference type="NCBIfam" id="NF038088">
    <property type="entry name" value="anchor_synt_D"/>
    <property type="match status" value="1"/>
</dbReference>
<evidence type="ECO:0000256" key="11">
    <source>
        <dbReference type="SAM" id="MobiDB-lite"/>
    </source>
</evidence>
<keyword evidence="13" id="KW-1185">Reference proteome</keyword>
<dbReference type="InterPro" id="IPR033175">
    <property type="entry name" value="PSD-A"/>
</dbReference>
<proteinExistence type="predicted"/>
<evidence type="ECO:0000256" key="10">
    <source>
        <dbReference type="ARBA" id="ARBA00023317"/>
    </source>
</evidence>
<keyword evidence="1" id="KW-1003">Cell membrane</keyword>
<evidence type="ECO:0000256" key="6">
    <source>
        <dbReference type="ARBA" id="ARBA00023145"/>
    </source>
</evidence>
<reference evidence="12 13" key="1">
    <citation type="submission" date="2020-07" db="EMBL/GenBank/DDBJ databases">
        <title>Halosimplex pelagicum sp. nov. and Halosimplex rubrum sp. nov., isolated from salted brown alga Laminaria, and emended description of the genus Halosimplex.</title>
        <authorList>
            <person name="Cui H."/>
        </authorList>
    </citation>
    <scope>NUCLEOTIDE SEQUENCE [LARGE SCALE GENOMIC DNA]</scope>
    <source>
        <strain evidence="12 13">R27</strain>
    </source>
</reference>
<dbReference type="RefSeq" id="WP_179910608.1">
    <property type="nucleotide sequence ID" value="NZ_CP058910.1"/>
</dbReference>
<accession>A0A7D5T496</accession>
<evidence type="ECO:0000256" key="9">
    <source>
        <dbReference type="ARBA" id="ARBA00023264"/>
    </source>
</evidence>
<organism evidence="12 13">
    <name type="scientific">Halosimplex rubrum</name>
    <dbReference type="NCBI Taxonomy" id="869889"/>
    <lineage>
        <taxon>Archaea</taxon>
        <taxon>Methanobacteriati</taxon>
        <taxon>Methanobacteriota</taxon>
        <taxon>Stenosarchaea group</taxon>
        <taxon>Halobacteria</taxon>
        <taxon>Halobacteriales</taxon>
        <taxon>Haloarculaceae</taxon>
        <taxon>Halosimplex</taxon>
    </lineage>
</organism>
<evidence type="ECO:0000256" key="3">
    <source>
        <dbReference type="ARBA" id="ARBA00022793"/>
    </source>
</evidence>
<feature type="region of interest" description="Disordered" evidence="11">
    <location>
        <begin position="195"/>
        <end position="230"/>
    </location>
</feature>
<keyword evidence="6" id="KW-0865">Zymogen</keyword>
<keyword evidence="10" id="KW-0670">Pyruvate</keyword>
<evidence type="ECO:0000256" key="7">
    <source>
        <dbReference type="ARBA" id="ARBA00023209"/>
    </source>
</evidence>
<protein>
    <submittedName>
        <fullName evidence="12">Protein sorting system archaetidylserine decarboxylase</fullName>
    </submittedName>
</protein>
<gene>
    <name evidence="12" type="ORF">HZS55_04860</name>
</gene>